<protein>
    <submittedName>
        <fullName evidence="3">Dicer-like 1/2</fullName>
    </submittedName>
</protein>
<keyword evidence="1" id="KW-0378">Hydrolase</keyword>
<dbReference type="AlphaFoldDB" id="A0A8G1FYB5"/>
<accession>A0A8G1FYB5</accession>
<feature type="domain" description="RNase III" evidence="2">
    <location>
        <begin position="310"/>
        <end position="449"/>
    </location>
</feature>
<reference evidence="3" key="1">
    <citation type="journal article" name="Roy. Soc. Open Sci.">
        <title>Characterization of the RNA-interference pathway as a tool for reverse genetic analysis in the nascent phototrophic endosymbiosis, Paramecium bursaria.</title>
        <authorList>
            <person name="Jenkins B.H."/>
            <person name="Maguire F."/>
            <person name="Leonard G."/>
            <person name="Eaton J.D."/>
            <person name="West S."/>
            <person name="Housden B.E."/>
            <person name="Milner D.S."/>
            <person name="Richards T.A."/>
        </authorList>
    </citation>
    <scope>NUCLEOTIDE SEQUENCE</scope>
    <source>
        <strain evidence="3">186b</strain>
    </source>
</reference>
<sequence length="632" mass="74291">MNSFQKIETKLSKIAQPYYKSGNEIYGYRNSFLIKELNQTIDLITPQLINIRCNEEKLFGLTLIHHSMQLQQYTIEEFVQIYKFNSYFMADLFKMNSFQQVQKNFRSLESYLIENRNNILIDYEKNQRDFFIQFKEQNLQTQDFCGLQNLYVNKKNPWVVYNVYDIIQSYDPSITYFEKLVNYNPTYSLQECMAYYGFNIKDRDQSVYQLLGSYDFVNEIKGGIKGYREKNCAYQGPIAFVSYVPHIHQIHPQVTQQNGLQCQQCNIGYNCTSKQGTQLIQPQLIPLDQLQLYPISTQYYDSILKLFPSLVHLLTVYGYQDELSQYLNTWVRREVLFTSFANQQENYESLELLGDSALKFCVSAYLFDSNHDQGVLTNLRSSLVNNQYLNSLFSKTRIEQYIINTNQFAKKFVNPMTKEIVKNQDIPLQESQRADILEAIGGSIYLDFGIEKFMSYLIQVGLPIQQNIYHNFILGNLRYYKLNVYPAHQQLNMTYTIDWDSNSKELQRMEFLGDSIVELFVVSHLYAAIIARCPIHLTPGNLTQLKGELLDNNFMALQIIKLTTDQNYPITEMINNHKDIKQYPKQLGDKFEMMVVDIAQKLGWLAVAEFLIKIYEPYINYYVTLLEEQNQK</sequence>
<dbReference type="InterPro" id="IPR000999">
    <property type="entry name" value="RNase_III_dom"/>
</dbReference>
<dbReference type="Gene3D" id="1.10.1520.10">
    <property type="entry name" value="Ribonuclease III domain"/>
    <property type="match status" value="2"/>
</dbReference>
<dbReference type="EMBL" id="MW715704">
    <property type="protein sequence ID" value="QZA51930.1"/>
    <property type="molecule type" value="Genomic_DNA"/>
</dbReference>
<dbReference type="PANTHER" id="PTHR14950">
    <property type="entry name" value="DICER-RELATED"/>
    <property type="match status" value="1"/>
</dbReference>
<feature type="domain" description="RNase III" evidence="2">
    <location>
        <begin position="480"/>
        <end position="603"/>
    </location>
</feature>
<dbReference type="SMART" id="SM00535">
    <property type="entry name" value="RIBOc"/>
    <property type="match status" value="1"/>
</dbReference>
<name>A0A8G1FYB5_9CILI</name>
<dbReference type="GO" id="GO:0006396">
    <property type="term" value="P:RNA processing"/>
    <property type="evidence" value="ECO:0007669"/>
    <property type="project" value="InterPro"/>
</dbReference>
<evidence type="ECO:0000256" key="1">
    <source>
        <dbReference type="ARBA" id="ARBA00022801"/>
    </source>
</evidence>
<dbReference type="PROSITE" id="PS00517">
    <property type="entry name" value="RNASE_3_1"/>
    <property type="match status" value="1"/>
</dbReference>
<dbReference type="SUPFAM" id="SSF69065">
    <property type="entry name" value="RNase III domain-like"/>
    <property type="match status" value="2"/>
</dbReference>
<dbReference type="PROSITE" id="PS50142">
    <property type="entry name" value="RNASE_3_2"/>
    <property type="match status" value="2"/>
</dbReference>
<evidence type="ECO:0000259" key="2">
    <source>
        <dbReference type="PROSITE" id="PS50142"/>
    </source>
</evidence>
<dbReference type="GO" id="GO:0004525">
    <property type="term" value="F:ribonuclease III activity"/>
    <property type="evidence" value="ECO:0007669"/>
    <property type="project" value="InterPro"/>
</dbReference>
<dbReference type="Pfam" id="PF00636">
    <property type="entry name" value="Ribonuclease_3"/>
    <property type="match status" value="2"/>
</dbReference>
<proteinExistence type="predicted"/>
<dbReference type="CDD" id="cd00593">
    <property type="entry name" value="RIBOc"/>
    <property type="match status" value="2"/>
</dbReference>
<organism evidence="3">
    <name type="scientific">Paramecium bursaria</name>
    <dbReference type="NCBI Taxonomy" id="74790"/>
    <lineage>
        <taxon>Eukaryota</taxon>
        <taxon>Sar</taxon>
        <taxon>Alveolata</taxon>
        <taxon>Ciliophora</taxon>
        <taxon>Intramacronucleata</taxon>
        <taxon>Oligohymenophorea</taxon>
        <taxon>Peniculida</taxon>
        <taxon>Parameciidae</taxon>
        <taxon>Paramecium</taxon>
    </lineage>
</organism>
<evidence type="ECO:0000313" key="3">
    <source>
        <dbReference type="EMBL" id="QZA51930.1"/>
    </source>
</evidence>
<gene>
    <name evidence="3" type="primary">dcl1/2</name>
</gene>
<dbReference type="InterPro" id="IPR036389">
    <property type="entry name" value="RNase_III_sf"/>
</dbReference>
<dbReference type="PANTHER" id="PTHR14950:SF37">
    <property type="entry name" value="ENDORIBONUCLEASE DICER"/>
    <property type="match status" value="1"/>
</dbReference>